<protein>
    <submittedName>
        <fullName evidence="1">Uncharacterized protein</fullName>
    </submittedName>
</protein>
<dbReference type="RefSeq" id="WP_345574563.1">
    <property type="nucleotide sequence ID" value="NZ_BAAAXF010000018.1"/>
</dbReference>
<proteinExistence type="predicted"/>
<reference evidence="2" key="1">
    <citation type="journal article" date="2019" name="Int. J. Syst. Evol. Microbiol.">
        <title>The Global Catalogue of Microorganisms (GCM) 10K type strain sequencing project: providing services to taxonomists for standard genome sequencing and annotation.</title>
        <authorList>
            <consortium name="The Broad Institute Genomics Platform"/>
            <consortium name="The Broad Institute Genome Sequencing Center for Infectious Disease"/>
            <person name="Wu L."/>
            <person name="Ma J."/>
        </authorList>
    </citation>
    <scope>NUCLEOTIDE SEQUENCE [LARGE SCALE GENOMIC DNA]</scope>
    <source>
        <strain evidence="2">JCM 4816</strain>
    </source>
</reference>
<gene>
    <name evidence="1" type="ORF">GCM10019016_017840</name>
</gene>
<accession>A0ABP6THH3</accession>
<comment type="caution">
    <text evidence="1">The sequence shown here is derived from an EMBL/GenBank/DDBJ whole genome shotgun (WGS) entry which is preliminary data.</text>
</comment>
<organism evidence="1 2">
    <name type="scientific">Streptomyces prasinosporus</name>
    <dbReference type="NCBI Taxonomy" id="68256"/>
    <lineage>
        <taxon>Bacteria</taxon>
        <taxon>Bacillati</taxon>
        <taxon>Actinomycetota</taxon>
        <taxon>Actinomycetes</taxon>
        <taxon>Kitasatosporales</taxon>
        <taxon>Streptomycetaceae</taxon>
        <taxon>Streptomyces</taxon>
        <taxon>Streptomyces albogriseolus group</taxon>
    </lineage>
</organism>
<sequence length="58" mass="5560">MAALSTLAAPGPTTVRAVRSDAADTGLPDGEATVVYGEAMLTMLPAPEPSGSGASSAA</sequence>
<keyword evidence="2" id="KW-1185">Reference proteome</keyword>
<dbReference type="Proteomes" id="UP001501455">
    <property type="component" value="Unassembled WGS sequence"/>
</dbReference>
<evidence type="ECO:0000313" key="1">
    <source>
        <dbReference type="EMBL" id="GAA3494684.1"/>
    </source>
</evidence>
<dbReference type="EMBL" id="BAAAXF010000018">
    <property type="protein sequence ID" value="GAA3494684.1"/>
    <property type="molecule type" value="Genomic_DNA"/>
</dbReference>
<evidence type="ECO:0000313" key="2">
    <source>
        <dbReference type="Proteomes" id="UP001501455"/>
    </source>
</evidence>
<name>A0ABP6THH3_9ACTN</name>